<evidence type="ECO:0000313" key="3">
    <source>
        <dbReference type="Proteomes" id="UP000732298"/>
    </source>
</evidence>
<dbReference type="AlphaFoldDB" id="A0A8T3YLK3"/>
<keyword evidence="1" id="KW-0472">Membrane</keyword>
<reference evidence="2" key="1">
    <citation type="submission" date="2020-07" db="EMBL/GenBank/DDBJ databases">
        <title>Huge and variable diversity of episymbiotic CPR bacteria and DPANN archaea in groundwater ecosystems.</title>
        <authorList>
            <person name="He C.Y."/>
            <person name="Keren R."/>
            <person name="Whittaker M."/>
            <person name="Farag I.F."/>
            <person name="Doudna J."/>
            <person name="Cate J.H.D."/>
            <person name="Banfield J.F."/>
        </authorList>
    </citation>
    <scope>NUCLEOTIDE SEQUENCE</scope>
    <source>
        <strain evidence="2">NC_groundwater_1296_Ag_S-0.2um_52_80</strain>
    </source>
</reference>
<organism evidence="2 3">
    <name type="scientific">Candidatus Iainarchaeum sp</name>
    <dbReference type="NCBI Taxonomy" id="3101447"/>
    <lineage>
        <taxon>Archaea</taxon>
        <taxon>Candidatus Iainarchaeota</taxon>
        <taxon>Candidatus Iainarchaeia</taxon>
        <taxon>Candidatus Iainarchaeales</taxon>
        <taxon>Candidatus Iainarchaeaceae</taxon>
        <taxon>Candidatus Iainarchaeum</taxon>
    </lineage>
</organism>
<dbReference type="Proteomes" id="UP000732298">
    <property type="component" value="Unassembled WGS sequence"/>
</dbReference>
<sequence length="243" mass="26638">MRGKKNLGSFAVDLTFIMAIALVGVVLAVIFSSRAFPGLIAGAPCIFQQCDKGLEIIQVQKEAKSVTVFSDGKKMAEGSRTMQFYVYQDAEIDKAQMLFRTPAGRVELGGVTSGPDFSESLRAYLPRCQPEYDMQCKISATSDPPGEVGIKIDYGRCFPIERTIGAALSCIERKNGCAAIAISKACQEKILSREVFEAYLKQNCAGQSEQCSPANYELRLSRLSPGGNYRIWYDGKKGRVVLE</sequence>
<name>A0A8T3YLK3_9ARCH</name>
<comment type="caution">
    <text evidence="2">The sequence shown here is derived from an EMBL/GenBank/DDBJ whole genome shotgun (WGS) entry which is preliminary data.</text>
</comment>
<gene>
    <name evidence="2" type="ORF">HY544_05495</name>
</gene>
<protein>
    <submittedName>
        <fullName evidence="2">Uncharacterized protein</fullName>
    </submittedName>
</protein>
<accession>A0A8T3YLK3</accession>
<proteinExistence type="predicted"/>
<keyword evidence="1" id="KW-0812">Transmembrane</keyword>
<evidence type="ECO:0000256" key="1">
    <source>
        <dbReference type="SAM" id="Phobius"/>
    </source>
</evidence>
<dbReference type="EMBL" id="JACQPB010000052">
    <property type="protein sequence ID" value="MBI4210925.1"/>
    <property type="molecule type" value="Genomic_DNA"/>
</dbReference>
<keyword evidence="1" id="KW-1133">Transmembrane helix</keyword>
<feature type="transmembrane region" description="Helical" evidence="1">
    <location>
        <begin position="7"/>
        <end position="31"/>
    </location>
</feature>
<evidence type="ECO:0000313" key="2">
    <source>
        <dbReference type="EMBL" id="MBI4210925.1"/>
    </source>
</evidence>